<dbReference type="InterPro" id="IPR011992">
    <property type="entry name" value="EF-hand-dom_pair"/>
</dbReference>
<protein>
    <recommendedName>
        <fullName evidence="6">EF-hand domain-containing protein</fullName>
    </recommendedName>
</protein>
<dbReference type="Proteomes" id="UP000824782">
    <property type="component" value="Unassembled WGS sequence"/>
</dbReference>
<organism evidence="7 8">
    <name type="scientific">Engystomops pustulosus</name>
    <name type="common">Tungara frog</name>
    <name type="synonym">Physalaemus pustulosus</name>
    <dbReference type="NCBI Taxonomy" id="76066"/>
    <lineage>
        <taxon>Eukaryota</taxon>
        <taxon>Metazoa</taxon>
        <taxon>Chordata</taxon>
        <taxon>Craniata</taxon>
        <taxon>Vertebrata</taxon>
        <taxon>Euteleostomi</taxon>
        <taxon>Amphibia</taxon>
        <taxon>Batrachia</taxon>
        <taxon>Anura</taxon>
        <taxon>Neobatrachia</taxon>
        <taxon>Hyloidea</taxon>
        <taxon>Leptodactylidae</taxon>
        <taxon>Leiuperinae</taxon>
        <taxon>Engystomops</taxon>
    </lineage>
</organism>
<feature type="compositionally biased region" description="Acidic residues" evidence="5">
    <location>
        <begin position="252"/>
        <end position="279"/>
    </location>
</feature>
<proteinExistence type="predicted"/>
<evidence type="ECO:0000256" key="5">
    <source>
        <dbReference type="SAM" id="MobiDB-lite"/>
    </source>
</evidence>
<evidence type="ECO:0000313" key="7">
    <source>
        <dbReference type="EMBL" id="KAG8543600.1"/>
    </source>
</evidence>
<feature type="region of interest" description="Disordered" evidence="5">
    <location>
        <begin position="184"/>
        <end position="279"/>
    </location>
</feature>
<evidence type="ECO:0000256" key="4">
    <source>
        <dbReference type="ARBA" id="ARBA00022837"/>
    </source>
</evidence>
<dbReference type="PROSITE" id="PS50222">
    <property type="entry name" value="EF_HAND_2"/>
    <property type="match status" value="2"/>
</dbReference>
<dbReference type="InterPro" id="IPR018247">
    <property type="entry name" value="EF_Hand_1_Ca_BS"/>
</dbReference>
<dbReference type="InterPro" id="IPR052110">
    <property type="entry name" value="MCFD2-like"/>
</dbReference>
<keyword evidence="2" id="KW-0732">Signal</keyword>
<dbReference type="AlphaFoldDB" id="A0AAV6Z8J7"/>
<dbReference type="Pfam" id="PF13499">
    <property type="entry name" value="EF-hand_7"/>
    <property type="match status" value="1"/>
</dbReference>
<dbReference type="Gene3D" id="1.10.238.10">
    <property type="entry name" value="EF-hand"/>
    <property type="match status" value="1"/>
</dbReference>
<sequence length="279" mass="31241">MTPIRYKNTTQSLFYTSRTDISGRVTTGLRDLQATHDADLQVTHMKGLVLGLTYYYCVLDLLRSGYGIIKGSTISIPRFLQSYLQEIDPLGENDPNMSRETAILRLFALHDYDKNGQLDGLELMHLLHGVLVKSLKEIPTEDLVISVVDDVLEKQDGNHDGLLSAQELVNSLSYKDKEGQDTAQVAIPPPMGVPIEDPPPPVDFDPSNKEKLEIQHPEEDNDLPLYQTNDPAPPPAETVSSQEEHELVHDEDVVEEVPGEVEAVEMPREEEDDKVDDEM</sequence>
<feature type="compositionally biased region" description="Pro residues" evidence="5">
    <location>
        <begin position="187"/>
        <end position="203"/>
    </location>
</feature>
<gene>
    <name evidence="7" type="ORF">GDO81_024236</name>
</gene>
<keyword evidence="3" id="KW-0677">Repeat</keyword>
<comment type="caution">
    <text evidence="7">The sequence shown here is derived from an EMBL/GenBank/DDBJ whole genome shotgun (WGS) entry which is preliminary data.</text>
</comment>
<dbReference type="PANTHER" id="PTHR23104:SF15">
    <property type="entry name" value="CELL GROWTH REGULATOR WITH EF HAND DOMAIN PROTEIN 1"/>
    <property type="match status" value="1"/>
</dbReference>
<evidence type="ECO:0000259" key="6">
    <source>
        <dbReference type="PROSITE" id="PS50222"/>
    </source>
</evidence>
<evidence type="ECO:0000256" key="1">
    <source>
        <dbReference type="ARBA" id="ARBA00022723"/>
    </source>
</evidence>
<dbReference type="PROSITE" id="PS00018">
    <property type="entry name" value="EF_HAND_1"/>
    <property type="match status" value="2"/>
</dbReference>
<feature type="compositionally biased region" description="Basic and acidic residues" evidence="5">
    <location>
        <begin position="206"/>
        <end position="218"/>
    </location>
</feature>
<dbReference type="InterPro" id="IPR002048">
    <property type="entry name" value="EF_hand_dom"/>
</dbReference>
<feature type="compositionally biased region" description="Basic and acidic residues" evidence="5">
    <location>
        <begin position="242"/>
        <end position="251"/>
    </location>
</feature>
<evidence type="ECO:0000256" key="3">
    <source>
        <dbReference type="ARBA" id="ARBA00022737"/>
    </source>
</evidence>
<keyword evidence="4" id="KW-0106">Calcium</keyword>
<dbReference type="EMBL" id="WNYA01003159">
    <property type="protein sequence ID" value="KAG8543600.1"/>
    <property type="molecule type" value="Genomic_DNA"/>
</dbReference>
<dbReference type="SUPFAM" id="SSF47473">
    <property type="entry name" value="EF-hand"/>
    <property type="match status" value="1"/>
</dbReference>
<feature type="domain" description="EF-hand" evidence="6">
    <location>
        <begin position="143"/>
        <end position="178"/>
    </location>
</feature>
<evidence type="ECO:0000256" key="2">
    <source>
        <dbReference type="ARBA" id="ARBA00022729"/>
    </source>
</evidence>
<name>A0AAV6Z8J7_ENGPU</name>
<dbReference type="GO" id="GO:0005509">
    <property type="term" value="F:calcium ion binding"/>
    <property type="evidence" value="ECO:0007669"/>
    <property type="project" value="InterPro"/>
</dbReference>
<keyword evidence="1" id="KW-0479">Metal-binding</keyword>
<evidence type="ECO:0000313" key="8">
    <source>
        <dbReference type="Proteomes" id="UP000824782"/>
    </source>
</evidence>
<accession>A0AAV6Z8J7</accession>
<dbReference type="PANTHER" id="PTHR23104">
    <property type="entry name" value="MULTIPLE COAGULATION FACTOR DEFICIENCY PROTEIN 2 NEURAL STEM CELL DERIVED NEURONAL SURVIVAL PROTEIN"/>
    <property type="match status" value="1"/>
</dbReference>
<keyword evidence="8" id="KW-1185">Reference proteome</keyword>
<reference evidence="7" key="1">
    <citation type="thesis" date="2020" institute="ProQuest LLC" country="789 East Eisenhower Parkway, Ann Arbor, MI, USA">
        <title>Comparative Genomics and Chromosome Evolution.</title>
        <authorList>
            <person name="Mudd A.B."/>
        </authorList>
    </citation>
    <scope>NUCLEOTIDE SEQUENCE</scope>
    <source>
        <strain evidence="7">237g6f4</strain>
        <tissue evidence="7">Blood</tissue>
    </source>
</reference>
<feature type="domain" description="EF-hand" evidence="6">
    <location>
        <begin position="98"/>
        <end position="133"/>
    </location>
</feature>